<evidence type="ECO:0000259" key="2">
    <source>
        <dbReference type="Pfam" id="PF12780"/>
    </source>
</evidence>
<dbReference type="Gene3D" id="3.40.50.300">
    <property type="entry name" value="P-loop containing nucleotide triphosphate hydrolases"/>
    <property type="match status" value="1"/>
</dbReference>
<dbReference type="InterPro" id="IPR026983">
    <property type="entry name" value="DHC"/>
</dbReference>
<evidence type="ECO:0000313" key="3">
    <source>
        <dbReference type="EMBL" id="KAL0193514.1"/>
    </source>
</evidence>
<dbReference type="PANTHER" id="PTHR22878">
    <property type="entry name" value="DYNEIN HEAVY CHAIN 6, AXONEMAL-LIKE-RELATED"/>
    <property type="match status" value="1"/>
</dbReference>
<accession>A0ABD0R4S1</accession>
<protein>
    <recommendedName>
        <fullName evidence="2">Dynein heavy chain AAA module D4 domain-containing protein</fullName>
    </recommendedName>
</protein>
<evidence type="ECO:0000256" key="1">
    <source>
        <dbReference type="ARBA" id="ARBA00008887"/>
    </source>
</evidence>
<gene>
    <name evidence="3" type="ORF">M9458_011810</name>
</gene>
<dbReference type="Proteomes" id="UP001529510">
    <property type="component" value="Unassembled WGS sequence"/>
</dbReference>
<comment type="caution">
    <text evidence="3">The sequence shown here is derived from an EMBL/GenBank/DDBJ whole genome shotgun (WGS) entry which is preliminary data.</text>
</comment>
<organism evidence="3 4">
    <name type="scientific">Cirrhinus mrigala</name>
    <name type="common">Mrigala</name>
    <dbReference type="NCBI Taxonomy" id="683832"/>
    <lineage>
        <taxon>Eukaryota</taxon>
        <taxon>Metazoa</taxon>
        <taxon>Chordata</taxon>
        <taxon>Craniata</taxon>
        <taxon>Vertebrata</taxon>
        <taxon>Euteleostomi</taxon>
        <taxon>Actinopterygii</taxon>
        <taxon>Neopterygii</taxon>
        <taxon>Teleostei</taxon>
        <taxon>Ostariophysi</taxon>
        <taxon>Cypriniformes</taxon>
        <taxon>Cyprinidae</taxon>
        <taxon>Labeoninae</taxon>
        <taxon>Labeonini</taxon>
        <taxon>Cirrhinus</taxon>
    </lineage>
</organism>
<dbReference type="AlphaFoldDB" id="A0ABD0R4S1"/>
<dbReference type="Pfam" id="PF12780">
    <property type="entry name" value="AAA_8"/>
    <property type="match status" value="1"/>
</dbReference>
<name>A0ABD0R4S1_CIRMR</name>
<dbReference type="EMBL" id="JAMKFB020000005">
    <property type="protein sequence ID" value="KAL0193514.1"/>
    <property type="molecule type" value="Genomic_DNA"/>
</dbReference>
<dbReference type="InterPro" id="IPR027417">
    <property type="entry name" value="P-loop_NTPase"/>
</dbReference>
<feature type="domain" description="Dynein heavy chain AAA module D4" evidence="2">
    <location>
        <begin position="2"/>
        <end position="51"/>
    </location>
</feature>
<evidence type="ECO:0000313" key="4">
    <source>
        <dbReference type="Proteomes" id="UP001529510"/>
    </source>
</evidence>
<sequence length="51" mass="5691">MVPALFPDDEKESVLSQLRDEAMKNGSGPSKESVWQYFVNKSANNLHIVLA</sequence>
<proteinExistence type="inferred from homology"/>
<keyword evidence="4" id="KW-1185">Reference proteome</keyword>
<dbReference type="PANTHER" id="PTHR22878:SF63">
    <property type="entry name" value="DYNEIN AXONEMAL HEAVY CHAIN 10"/>
    <property type="match status" value="1"/>
</dbReference>
<comment type="similarity">
    <text evidence="1">Belongs to the dynein heavy chain family.</text>
</comment>
<feature type="non-terminal residue" evidence="3">
    <location>
        <position position="51"/>
    </location>
</feature>
<reference evidence="3 4" key="1">
    <citation type="submission" date="2024-05" db="EMBL/GenBank/DDBJ databases">
        <title>Genome sequencing and assembly of Indian major carp, Cirrhinus mrigala (Hamilton, 1822).</title>
        <authorList>
            <person name="Mohindra V."/>
            <person name="Chowdhury L.M."/>
            <person name="Lal K."/>
            <person name="Jena J.K."/>
        </authorList>
    </citation>
    <scope>NUCLEOTIDE SEQUENCE [LARGE SCALE GENOMIC DNA]</scope>
    <source>
        <strain evidence="3">CM1030</strain>
        <tissue evidence="3">Blood</tissue>
    </source>
</reference>
<dbReference type="InterPro" id="IPR024317">
    <property type="entry name" value="Dynein_heavy_chain_D4_dom"/>
</dbReference>